<evidence type="ECO:0000313" key="2">
    <source>
        <dbReference type="Proteomes" id="UP000596276"/>
    </source>
</evidence>
<organism evidence="1 2">
    <name type="scientific">Aspergillus flavus (strain ATCC 200026 / FGSC A1120 / IAM 13836 / NRRL 3357 / JCM 12722 / SRRC 167)</name>
    <dbReference type="NCBI Taxonomy" id="332952"/>
    <lineage>
        <taxon>Eukaryota</taxon>
        <taxon>Fungi</taxon>
        <taxon>Dikarya</taxon>
        <taxon>Ascomycota</taxon>
        <taxon>Pezizomycotina</taxon>
        <taxon>Eurotiomycetes</taxon>
        <taxon>Eurotiomycetidae</taxon>
        <taxon>Eurotiales</taxon>
        <taxon>Aspergillaceae</taxon>
        <taxon>Aspergillus</taxon>
        <taxon>Aspergillus subgen. Circumdati</taxon>
    </lineage>
</organism>
<dbReference type="Proteomes" id="UP000596276">
    <property type="component" value="Chromosome 2"/>
</dbReference>
<name>A0A7U2QR43_ASPFN</name>
<reference evidence="2" key="1">
    <citation type="journal article" date="2021" name="G3 (Bethesda)">
        <title>Chromosome assembled and annotated genome sequence of Aspergillus flavus NRRL 3357.</title>
        <authorList>
            <person name="Skerker J.M."/>
            <person name="Pianalto K.M."/>
            <person name="Mondo S.J."/>
            <person name="Yang K."/>
            <person name="Arkin A.P."/>
            <person name="Keller N.P."/>
            <person name="Grigoriev I.V."/>
            <person name="Louise Glass N.L."/>
        </authorList>
    </citation>
    <scope>NUCLEOTIDE SEQUENCE [LARGE SCALE GENOMIC DNA]</scope>
    <source>
        <strain evidence="2">ATCC 200026 / FGSC A1120 / IAM 13836 / NRRL 3357 / JCM 12722 / SRRC 167</strain>
    </source>
</reference>
<dbReference type="VEuPathDB" id="FungiDB:AFLA_012455"/>
<gene>
    <name evidence="1" type="ORF">F9C07_2125923</name>
</gene>
<dbReference type="VEuPathDB" id="FungiDB:F9C07_2125923"/>
<dbReference type="EMBL" id="CP044622">
    <property type="protein sequence ID" value="QRD81508.1"/>
    <property type="molecule type" value="Genomic_DNA"/>
</dbReference>
<protein>
    <submittedName>
        <fullName evidence="1">Uncharacterized protein</fullName>
    </submittedName>
</protein>
<accession>A0A7U2QR43</accession>
<sequence>MYLIDNHRIPQYDAILRGLRFPRLSLLYLDVERSHKERQDWQCHIPRLGSHRISVLLFDYRCGMEFGLTPHEMDQVIDQIPDTFPQLEYMSFKSRPKVNKGAFKRLNGQLPRLGCIDHPDWWGKTD</sequence>
<keyword evidence="2" id="KW-1185">Reference proteome</keyword>
<evidence type="ECO:0000313" key="1">
    <source>
        <dbReference type="EMBL" id="QRD81508.1"/>
    </source>
</evidence>
<proteinExistence type="predicted"/>
<dbReference type="AlphaFoldDB" id="A0A7U2QR43"/>